<sequence length="344" mass="37232">MMGLTHAAISAAAVSIAITSADPWVLGIAALSSQIPDLDTTDSTAGKILYPVAAWIEKRYTHRTVTHCINATFLLAIAALPLWYYFGNWHLWAAVPLGHFFSAVADCFTKEGVCIFYPSPVRWVSAMNPNKRLRVGSTPEYWVLATAIAALLISYNIQTAGGLTLQLNQVLGNKDSVEQVLNKDGSTHLIYIDVTGTRTSDRTRVKSRFFLVEQLGGNFLIQDQTGLYQTGKEIIVSSLKATASNNASTQIQPLTFNDEEPAAVLESLAAAHPGSAIYLSGSLQIDAPEELIITPTPGQFQSISSSGELIKLQYHPIELAAGQLLNQFATGQLTAKIIYPAPRL</sequence>
<keyword evidence="1" id="KW-0378">Hydrolase</keyword>
<dbReference type="Pfam" id="PF04307">
    <property type="entry name" value="YdjM"/>
    <property type="match status" value="1"/>
</dbReference>
<dbReference type="RefSeq" id="WP_190417141.1">
    <property type="nucleotide sequence ID" value="NZ_JAMPKK010000059.1"/>
</dbReference>
<accession>A0ABV0JUH3</accession>
<proteinExistence type="predicted"/>
<evidence type="ECO:0000313" key="2">
    <source>
        <dbReference type="Proteomes" id="UP001442494"/>
    </source>
</evidence>
<dbReference type="EMBL" id="JAMPKK010000059">
    <property type="protein sequence ID" value="MEP0867103.1"/>
    <property type="molecule type" value="Genomic_DNA"/>
</dbReference>
<reference evidence="1 2" key="1">
    <citation type="submission" date="2022-04" db="EMBL/GenBank/DDBJ databases">
        <title>Positive selection, recombination, and allopatry shape intraspecific diversity of widespread and dominant cyanobacteria.</title>
        <authorList>
            <person name="Wei J."/>
            <person name="Shu W."/>
            <person name="Hu C."/>
        </authorList>
    </citation>
    <scope>NUCLEOTIDE SEQUENCE [LARGE SCALE GENOMIC DNA]</scope>
    <source>
        <strain evidence="1 2">GB2-A5</strain>
    </source>
</reference>
<organism evidence="1 2">
    <name type="scientific">Funiculus sociatus GB2-A5</name>
    <dbReference type="NCBI Taxonomy" id="2933946"/>
    <lineage>
        <taxon>Bacteria</taxon>
        <taxon>Bacillati</taxon>
        <taxon>Cyanobacteriota</taxon>
        <taxon>Cyanophyceae</taxon>
        <taxon>Coleofasciculales</taxon>
        <taxon>Coleofasciculaceae</taxon>
        <taxon>Funiculus</taxon>
    </lineage>
</organism>
<keyword evidence="2" id="KW-1185">Reference proteome</keyword>
<protein>
    <submittedName>
        <fullName evidence="1">Metal-dependent hydrolase</fullName>
    </submittedName>
</protein>
<dbReference type="InterPro" id="IPR007404">
    <property type="entry name" value="YdjM-like"/>
</dbReference>
<dbReference type="Proteomes" id="UP001442494">
    <property type="component" value="Unassembled WGS sequence"/>
</dbReference>
<dbReference type="GO" id="GO:0016787">
    <property type="term" value="F:hydrolase activity"/>
    <property type="evidence" value="ECO:0007669"/>
    <property type="project" value="UniProtKB-KW"/>
</dbReference>
<gene>
    <name evidence="1" type="ORF">NDI37_21870</name>
</gene>
<dbReference type="PANTHER" id="PTHR35531:SF1">
    <property type="entry name" value="INNER MEMBRANE PROTEIN YBCI-RELATED"/>
    <property type="match status" value="1"/>
</dbReference>
<evidence type="ECO:0000313" key="1">
    <source>
        <dbReference type="EMBL" id="MEP0867103.1"/>
    </source>
</evidence>
<comment type="caution">
    <text evidence="1">The sequence shown here is derived from an EMBL/GenBank/DDBJ whole genome shotgun (WGS) entry which is preliminary data.</text>
</comment>
<dbReference type="PANTHER" id="PTHR35531">
    <property type="entry name" value="INNER MEMBRANE PROTEIN YBCI-RELATED"/>
    <property type="match status" value="1"/>
</dbReference>
<name>A0ABV0JUH3_9CYAN</name>